<dbReference type="Gene3D" id="3.20.20.70">
    <property type="entry name" value="Aldolase class I"/>
    <property type="match status" value="1"/>
</dbReference>
<dbReference type="UniPathway" id="UPA00109">
    <property type="reaction ID" value="UER00183"/>
</dbReference>
<dbReference type="Proteomes" id="UP000179230">
    <property type="component" value="Unassembled WGS sequence"/>
</dbReference>
<dbReference type="PANTHER" id="PTHR11627">
    <property type="entry name" value="FRUCTOSE-BISPHOSPHATE ALDOLASE"/>
    <property type="match status" value="1"/>
</dbReference>
<evidence type="ECO:0000256" key="7">
    <source>
        <dbReference type="ARBA" id="ARBA00029799"/>
    </source>
</evidence>
<gene>
    <name evidence="9" type="ORF">A2592_02165</name>
</gene>
<evidence type="ECO:0000256" key="3">
    <source>
        <dbReference type="ARBA" id="ARBA00010387"/>
    </source>
</evidence>
<proteinExistence type="inferred from homology"/>
<dbReference type="SUPFAM" id="SSF51569">
    <property type="entry name" value="Aldolase"/>
    <property type="match status" value="1"/>
</dbReference>
<organism evidence="9 10">
    <name type="scientific">Candidatus Kaiserbacteria bacterium RIFOXYD1_FULL_42_15</name>
    <dbReference type="NCBI Taxonomy" id="1798532"/>
    <lineage>
        <taxon>Bacteria</taxon>
        <taxon>Candidatus Kaiseribacteriota</taxon>
    </lineage>
</organism>
<dbReference type="GO" id="GO:0004332">
    <property type="term" value="F:fructose-bisphosphate aldolase activity"/>
    <property type="evidence" value="ECO:0007669"/>
    <property type="project" value="UniProtKB-EC"/>
</dbReference>
<sequence>MKRNAKMYETVAALMTPGKGILAADESDGTAGKRLEMVHLPNEPENRQDFRELLFTAPGIEEYLSGVIMYDSSIRNSTDDGMPFPDVLLAKGILPGIKVDMGTKEMDGFRGEVVTQGLDNLEERFNEYYDLGARFAKWRAVILIDEDTPTDAAIEINAVMLARYAQIAQRVGIVPIVEPEVIFAGDHDILRAEMVTSRVLQILFQTLIKYKVDLGALILKSSMVLAGDMNSEQSTPAQIANATLRAFHMSVPYEVGGIVFLSGGQTPKRATENLNAIAKMGGQPWPITFSYSRAIEEPFLTTWQGKSANAEEAQKMLLHACKMNALAQQGRYEPEKDSKLK</sequence>
<protein>
    <recommendedName>
        <fullName evidence="8">Probable fructose-bisphosphate aldolase class 1</fullName>
        <ecNumber evidence="4">4.1.2.13</ecNumber>
    </recommendedName>
    <alternativeName>
        <fullName evidence="7">Fructose-bisphosphate aldolase class I</fullName>
    </alternativeName>
</protein>
<reference evidence="9 10" key="1">
    <citation type="journal article" date="2016" name="Nat. Commun.">
        <title>Thousands of microbial genomes shed light on interconnected biogeochemical processes in an aquifer system.</title>
        <authorList>
            <person name="Anantharaman K."/>
            <person name="Brown C.T."/>
            <person name="Hug L.A."/>
            <person name="Sharon I."/>
            <person name="Castelle C.J."/>
            <person name="Probst A.J."/>
            <person name="Thomas B.C."/>
            <person name="Singh A."/>
            <person name="Wilkins M.J."/>
            <person name="Karaoz U."/>
            <person name="Brodie E.L."/>
            <person name="Williams K.H."/>
            <person name="Hubbard S.S."/>
            <person name="Banfield J.F."/>
        </authorList>
    </citation>
    <scope>NUCLEOTIDE SEQUENCE [LARGE SCALE GENOMIC DNA]</scope>
</reference>
<comment type="caution">
    <text evidence="9">The sequence shown here is derived from an EMBL/GenBank/DDBJ whole genome shotgun (WGS) entry which is preliminary data.</text>
</comment>
<comment type="pathway">
    <text evidence="2">Carbohydrate degradation; glycolysis; D-glyceraldehyde 3-phosphate and glycerone phosphate from D-glucose: step 4/4.</text>
</comment>
<accession>A0A1F6FS62</accession>
<evidence type="ECO:0000256" key="4">
    <source>
        <dbReference type="ARBA" id="ARBA00013068"/>
    </source>
</evidence>
<dbReference type="EC" id="4.1.2.13" evidence="4"/>
<keyword evidence="5" id="KW-0324">Glycolysis</keyword>
<dbReference type="GO" id="GO:0006096">
    <property type="term" value="P:glycolytic process"/>
    <property type="evidence" value="ECO:0007669"/>
    <property type="project" value="UniProtKB-UniPathway"/>
</dbReference>
<dbReference type="AlphaFoldDB" id="A0A1F6FS62"/>
<evidence type="ECO:0000256" key="5">
    <source>
        <dbReference type="ARBA" id="ARBA00023152"/>
    </source>
</evidence>
<evidence type="ECO:0000313" key="10">
    <source>
        <dbReference type="Proteomes" id="UP000179230"/>
    </source>
</evidence>
<evidence type="ECO:0000256" key="8">
    <source>
        <dbReference type="ARBA" id="ARBA00072515"/>
    </source>
</evidence>
<dbReference type="Pfam" id="PF00274">
    <property type="entry name" value="Glycolytic"/>
    <property type="match status" value="1"/>
</dbReference>
<evidence type="ECO:0000256" key="6">
    <source>
        <dbReference type="ARBA" id="ARBA00023239"/>
    </source>
</evidence>
<evidence type="ECO:0000256" key="2">
    <source>
        <dbReference type="ARBA" id="ARBA00004714"/>
    </source>
</evidence>
<comment type="similarity">
    <text evidence="3">Belongs to the class I fructose-bisphosphate aldolase family.</text>
</comment>
<dbReference type="NCBIfam" id="NF033379">
    <property type="entry name" value="FrucBisAld_I"/>
    <property type="match status" value="1"/>
</dbReference>
<dbReference type="FunFam" id="3.20.20.70:FF:000140">
    <property type="entry name" value="Fructose-bisphosphate aldolase"/>
    <property type="match status" value="1"/>
</dbReference>
<dbReference type="InterPro" id="IPR000741">
    <property type="entry name" value="FBA_I"/>
</dbReference>
<name>A0A1F6FS62_9BACT</name>
<comment type="catalytic activity">
    <reaction evidence="1">
        <text>beta-D-fructose 1,6-bisphosphate = D-glyceraldehyde 3-phosphate + dihydroxyacetone phosphate</text>
        <dbReference type="Rhea" id="RHEA:14729"/>
        <dbReference type="ChEBI" id="CHEBI:32966"/>
        <dbReference type="ChEBI" id="CHEBI:57642"/>
        <dbReference type="ChEBI" id="CHEBI:59776"/>
        <dbReference type="EC" id="4.1.2.13"/>
    </reaction>
</comment>
<dbReference type="InterPro" id="IPR013785">
    <property type="entry name" value="Aldolase_TIM"/>
</dbReference>
<keyword evidence="6" id="KW-0456">Lyase</keyword>
<dbReference type="EMBL" id="MFMT01000016">
    <property type="protein sequence ID" value="OGG88663.1"/>
    <property type="molecule type" value="Genomic_DNA"/>
</dbReference>
<evidence type="ECO:0000313" key="9">
    <source>
        <dbReference type="EMBL" id="OGG88663.1"/>
    </source>
</evidence>
<evidence type="ECO:0000256" key="1">
    <source>
        <dbReference type="ARBA" id="ARBA00000441"/>
    </source>
</evidence>